<gene>
    <name evidence="2" type="ORF">SFRICE_021915</name>
</gene>
<keyword evidence="1" id="KW-0812">Transmembrane</keyword>
<keyword evidence="1" id="KW-1133">Transmembrane helix</keyword>
<evidence type="ECO:0000256" key="1">
    <source>
        <dbReference type="SAM" id="Phobius"/>
    </source>
</evidence>
<reference evidence="2" key="1">
    <citation type="submission" date="2016-07" db="EMBL/GenBank/DDBJ databases">
        <authorList>
            <person name="Bretaudeau A."/>
        </authorList>
    </citation>
    <scope>NUCLEOTIDE SEQUENCE</scope>
    <source>
        <strain evidence="2">Rice</strain>
        <tissue evidence="2">Whole body</tissue>
    </source>
</reference>
<feature type="transmembrane region" description="Helical" evidence="1">
    <location>
        <begin position="228"/>
        <end position="252"/>
    </location>
</feature>
<dbReference type="AlphaFoldDB" id="A0A2H1VWL2"/>
<protein>
    <submittedName>
        <fullName evidence="2">SFRICE_021915</fullName>
    </submittedName>
</protein>
<sequence>MQILKGITKLKSIISLLYGLYPLLWLRLFFGYYFKLKKSVNICLMAKLYCIAGCLFAIIFYYQIVVPLNYGTIGTIFYNMFMVVDIILNAICSLISEEDYVLEFSSNLAANLPGFKQTYALPYLMIFAACTLETISFACTGYGTYLVFDYYAFVYEFLACFYSRLTILYITDNYRKAVQYICKSVRDKLENESLDVTQKTEYSSDFVKVFIMLRQYLDSTTKFMRVKYLSVVMLWYLEMTLNVIMISLPSLLMEMAANYLDDLKRILVCEMVSNEDEEIGDVIDDALDYIDACSTNYAIWNDYPLNMNLILSFFDLCTSYLIALLQFLY</sequence>
<name>A0A2H1VWL2_SPOFR</name>
<feature type="transmembrane region" description="Helical" evidence="1">
    <location>
        <begin position="76"/>
        <end position="95"/>
    </location>
</feature>
<feature type="transmembrane region" description="Helical" evidence="1">
    <location>
        <begin position="309"/>
        <end position="328"/>
    </location>
</feature>
<accession>A0A2H1VWL2</accession>
<dbReference type="EMBL" id="ODYU01004719">
    <property type="protein sequence ID" value="SOQ44902.1"/>
    <property type="molecule type" value="Genomic_DNA"/>
</dbReference>
<organism evidence="2">
    <name type="scientific">Spodoptera frugiperda</name>
    <name type="common">Fall armyworm</name>
    <dbReference type="NCBI Taxonomy" id="7108"/>
    <lineage>
        <taxon>Eukaryota</taxon>
        <taxon>Metazoa</taxon>
        <taxon>Ecdysozoa</taxon>
        <taxon>Arthropoda</taxon>
        <taxon>Hexapoda</taxon>
        <taxon>Insecta</taxon>
        <taxon>Pterygota</taxon>
        <taxon>Neoptera</taxon>
        <taxon>Endopterygota</taxon>
        <taxon>Lepidoptera</taxon>
        <taxon>Glossata</taxon>
        <taxon>Ditrysia</taxon>
        <taxon>Noctuoidea</taxon>
        <taxon>Noctuidae</taxon>
        <taxon>Amphipyrinae</taxon>
        <taxon>Spodoptera</taxon>
    </lineage>
</organism>
<proteinExistence type="predicted"/>
<feature type="transmembrane region" description="Helical" evidence="1">
    <location>
        <begin position="123"/>
        <end position="144"/>
    </location>
</feature>
<feature type="transmembrane region" description="Helical" evidence="1">
    <location>
        <begin position="46"/>
        <end position="64"/>
    </location>
</feature>
<evidence type="ECO:0000313" key="2">
    <source>
        <dbReference type="EMBL" id="SOQ44902.1"/>
    </source>
</evidence>
<keyword evidence="1" id="KW-0472">Membrane</keyword>
<feature type="transmembrane region" description="Helical" evidence="1">
    <location>
        <begin position="12"/>
        <end position="34"/>
    </location>
</feature>